<dbReference type="InterPro" id="IPR041657">
    <property type="entry name" value="HTH_17"/>
</dbReference>
<evidence type="ECO:0000259" key="1">
    <source>
        <dbReference type="Pfam" id="PF12728"/>
    </source>
</evidence>
<comment type="caution">
    <text evidence="2">The sequence shown here is derived from an EMBL/GenBank/DDBJ whole genome shotgun (WGS) entry which is preliminary data.</text>
</comment>
<dbReference type="STRING" id="1249481.D641_0105730"/>
<dbReference type="RefSeq" id="WP_017822850.1">
    <property type="nucleotide sequence ID" value="NZ_AORC01000006.1"/>
</dbReference>
<dbReference type="AlphaFoldDB" id="A0A022KV60"/>
<proteinExistence type="predicted"/>
<reference evidence="2 3" key="1">
    <citation type="journal article" date="2013" name="Genome Announc.">
        <title>Draft genome sequence of an Actinobacterium, Brachybacterium muris strain UCD-AY4.</title>
        <authorList>
            <person name="Lo J.R."/>
            <person name="Lang J.M."/>
            <person name="Darling A.E."/>
            <person name="Eisen J.A."/>
            <person name="Coil D.A."/>
        </authorList>
    </citation>
    <scope>NUCLEOTIDE SEQUENCE [LARGE SCALE GENOMIC DNA]</scope>
    <source>
        <strain evidence="2 3">UCD-AY4</strain>
    </source>
</reference>
<evidence type="ECO:0000313" key="2">
    <source>
        <dbReference type="EMBL" id="EYT49857.1"/>
    </source>
</evidence>
<dbReference type="InterPro" id="IPR010093">
    <property type="entry name" value="SinI_DNA-bd"/>
</dbReference>
<dbReference type="OrthoDB" id="26212at2"/>
<feature type="domain" description="Helix-turn-helix" evidence="1">
    <location>
        <begin position="74"/>
        <end position="117"/>
    </location>
</feature>
<accession>A0A022KV60</accession>
<evidence type="ECO:0000313" key="3">
    <source>
        <dbReference type="Proteomes" id="UP000019754"/>
    </source>
</evidence>
<dbReference type="InterPro" id="IPR009061">
    <property type="entry name" value="DNA-bd_dom_put_sf"/>
</dbReference>
<protein>
    <recommendedName>
        <fullName evidence="1">Helix-turn-helix domain-containing protein</fullName>
    </recommendedName>
</protein>
<gene>
    <name evidence="2" type="ORF">D641_0105730</name>
</gene>
<dbReference type="HOGENOM" id="CLU_106726_4_1_11"/>
<sequence>MSATALATERITVSDRIIDEARDTPVTTGSTLVLRSAEGADIELPADLQRILLHTLASIAGDNQVTIGRMPEELTSTVAAELLGVSRPTLMKWARAGEIESFTVGSHTRFQRDEVLRVRALRAAKRAAAHEALREFGAEHAELFDD</sequence>
<dbReference type="Pfam" id="PF12728">
    <property type="entry name" value="HTH_17"/>
    <property type="match status" value="1"/>
</dbReference>
<dbReference type="Proteomes" id="UP000019754">
    <property type="component" value="Unassembled WGS sequence"/>
</dbReference>
<dbReference type="GO" id="GO:0003677">
    <property type="term" value="F:DNA binding"/>
    <property type="evidence" value="ECO:0007669"/>
    <property type="project" value="InterPro"/>
</dbReference>
<dbReference type="NCBIfam" id="TIGR01764">
    <property type="entry name" value="excise"/>
    <property type="match status" value="1"/>
</dbReference>
<organism evidence="2 3">
    <name type="scientific">Brachybacterium muris UCD-AY4</name>
    <dbReference type="NCBI Taxonomy" id="1249481"/>
    <lineage>
        <taxon>Bacteria</taxon>
        <taxon>Bacillati</taxon>
        <taxon>Actinomycetota</taxon>
        <taxon>Actinomycetes</taxon>
        <taxon>Micrococcales</taxon>
        <taxon>Dermabacteraceae</taxon>
        <taxon>Brachybacterium</taxon>
    </lineage>
</organism>
<keyword evidence="3" id="KW-1185">Reference proteome</keyword>
<name>A0A022KV60_9MICO</name>
<dbReference type="SUPFAM" id="SSF46955">
    <property type="entry name" value="Putative DNA-binding domain"/>
    <property type="match status" value="1"/>
</dbReference>
<dbReference type="EMBL" id="AORC01000006">
    <property type="protein sequence ID" value="EYT49857.1"/>
    <property type="molecule type" value="Genomic_DNA"/>
</dbReference>